<dbReference type="EMBL" id="SDMP01000008">
    <property type="protein sequence ID" value="RYR44160.1"/>
    <property type="molecule type" value="Genomic_DNA"/>
</dbReference>
<evidence type="ECO:0000313" key="1">
    <source>
        <dbReference type="EMBL" id="RYR44160.1"/>
    </source>
</evidence>
<keyword evidence="2" id="KW-1185">Reference proteome</keyword>
<evidence type="ECO:0000313" key="2">
    <source>
        <dbReference type="Proteomes" id="UP000289738"/>
    </source>
</evidence>
<comment type="caution">
    <text evidence="1">The sequence shown here is derived from an EMBL/GenBank/DDBJ whole genome shotgun (WGS) entry which is preliminary data.</text>
</comment>
<dbReference type="AlphaFoldDB" id="A0A445BZH6"/>
<name>A0A445BZH6_ARAHY</name>
<organism evidence="1 2">
    <name type="scientific">Arachis hypogaea</name>
    <name type="common">Peanut</name>
    <dbReference type="NCBI Taxonomy" id="3818"/>
    <lineage>
        <taxon>Eukaryota</taxon>
        <taxon>Viridiplantae</taxon>
        <taxon>Streptophyta</taxon>
        <taxon>Embryophyta</taxon>
        <taxon>Tracheophyta</taxon>
        <taxon>Spermatophyta</taxon>
        <taxon>Magnoliopsida</taxon>
        <taxon>eudicotyledons</taxon>
        <taxon>Gunneridae</taxon>
        <taxon>Pentapetalae</taxon>
        <taxon>rosids</taxon>
        <taxon>fabids</taxon>
        <taxon>Fabales</taxon>
        <taxon>Fabaceae</taxon>
        <taxon>Papilionoideae</taxon>
        <taxon>50 kb inversion clade</taxon>
        <taxon>dalbergioids sensu lato</taxon>
        <taxon>Dalbergieae</taxon>
        <taxon>Pterocarpus clade</taxon>
        <taxon>Arachis</taxon>
    </lineage>
</organism>
<gene>
    <name evidence="1" type="ORF">Ahy_A08g040545</name>
</gene>
<reference evidence="1 2" key="1">
    <citation type="submission" date="2019-01" db="EMBL/GenBank/DDBJ databases">
        <title>Sequencing of cultivated peanut Arachis hypogaea provides insights into genome evolution and oil improvement.</title>
        <authorList>
            <person name="Chen X."/>
        </authorList>
    </citation>
    <scope>NUCLEOTIDE SEQUENCE [LARGE SCALE GENOMIC DNA]</scope>
    <source>
        <strain evidence="2">cv. Fuhuasheng</strain>
        <tissue evidence="1">Leaves</tissue>
    </source>
</reference>
<protein>
    <submittedName>
        <fullName evidence="1">Uncharacterized protein</fullName>
    </submittedName>
</protein>
<proteinExistence type="predicted"/>
<sequence>MAENSLGPKKKERWAMSSNGIMVPLVSGTCSYSRWLHVILGCTLAFKRSLRHTGCTEGSRAPRAISATAFMNWTSPAASLMVWFSLNAKMNPPHFSRDQGSVENLCRARNIIKELLPTWKWRLKSIPELGKRDVSVGLNKENTLAGAVHH</sequence>
<dbReference type="Proteomes" id="UP000289738">
    <property type="component" value="Chromosome A08"/>
</dbReference>
<accession>A0A445BZH6</accession>